<dbReference type="PANTHER" id="PTHR35792">
    <property type="entry name" value="GENERAL STRESS PROTEIN"/>
    <property type="match status" value="1"/>
</dbReference>
<proteinExistence type="predicted"/>
<evidence type="ECO:0000313" key="3">
    <source>
        <dbReference type="EMBL" id="MFC5590431.1"/>
    </source>
</evidence>
<name>A0ABW0TLU2_9BACL</name>
<keyword evidence="2" id="KW-0812">Transmembrane</keyword>
<reference evidence="4" key="1">
    <citation type="journal article" date="2019" name="Int. J. Syst. Evol. Microbiol.">
        <title>The Global Catalogue of Microorganisms (GCM) 10K type strain sequencing project: providing services to taxonomists for standard genome sequencing and annotation.</title>
        <authorList>
            <consortium name="The Broad Institute Genomics Platform"/>
            <consortium name="The Broad Institute Genome Sequencing Center for Infectious Disease"/>
            <person name="Wu L."/>
            <person name="Ma J."/>
        </authorList>
    </citation>
    <scope>NUCLEOTIDE SEQUENCE [LARGE SCALE GENOMIC DNA]</scope>
    <source>
        <strain evidence="4">CGMCC 4.1434</strain>
    </source>
</reference>
<accession>A0ABW0TLU2</accession>
<dbReference type="PANTHER" id="PTHR35792:SF1">
    <property type="entry name" value="SLL0268 PROTEIN"/>
    <property type="match status" value="1"/>
</dbReference>
<evidence type="ECO:0000256" key="1">
    <source>
        <dbReference type="SAM" id="MobiDB-lite"/>
    </source>
</evidence>
<sequence length="249" mass="27022">MSENNTGKPNFNDPKVHHEFNGGNKYYENSFGEPSYLPASYDDRNYRSSFYDEENDSHAGSFLFGALVGGVIGAATALFLAPKSGSEMREDFSSQATQLKAKSIEISSVAKEKATEFTSVAKEKTGGLSKTIQEQSGQLVDKVKSMTSKTSVPMDDGTVSSEGEEAIEYTGKTASTQTQKNETGEEPVTSTAEALKEAVIKPFDKHENSSPEKQKTGNSSVSYNNAENIGEDKITNQNYVSDINDDKSK</sequence>
<keyword evidence="2" id="KW-1133">Transmembrane helix</keyword>
<dbReference type="Proteomes" id="UP001596109">
    <property type="component" value="Unassembled WGS sequence"/>
</dbReference>
<feature type="compositionally biased region" description="Basic and acidic residues" evidence="1">
    <location>
        <begin position="194"/>
        <end position="215"/>
    </location>
</feature>
<protein>
    <submittedName>
        <fullName evidence="3">YtxH domain-containing protein</fullName>
    </submittedName>
</protein>
<gene>
    <name evidence="3" type="ORF">ACFPRA_16115</name>
</gene>
<feature type="compositionally biased region" description="Polar residues" evidence="1">
    <location>
        <begin position="172"/>
        <end position="181"/>
    </location>
</feature>
<dbReference type="EMBL" id="JBHSNO010000008">
    <property type="protein sequence ID" value="MFC5590431.1"/>
    <property type="molecule type" value="Genomic_DNA"/>
</dbReference>
<feature type="region of interest" description="Disordered" evidence="1">
    <location>
        <begin position="139"/>
        <end position="249"/>
    </location>
</feature>
<dbReference type="InterPro" id="IPR052928">
    <property type="entry name" value="Desiccation-related_membrane"/>
</dbReference>
<feature type="compositionally biased region" description="Polar residues" evidence="1">
    <location>
        <begin position="216"/>
        <end position="227"/>
    </location>
</feature>
<dbReference type="InterPro" id="IPR024623">
    <property type="entry name" value="YtxH"/>
</dbReference>
<comment type="caution">
    <text evidence="3">The sequence shown here is derived from an EMBL/GenBank/DDBJ whole genome shotgun (WGS) entry which is preliminary data.</text>
</comment>
<dbReference type="RefSeq" id="WP_381436878.1">
    <property type="nucleotide sequence ID" value="NZ_JBHSNO010000008.1"/>
</dbReference>
<dbReference type="Pfam" id="PF12732">
    <property type="entry name" value="YtxH"/>
    <property type="match status" value="1"/>
</dbReference>
<keyword evidence="2" id="KW-0472">Membrane</keyword>
<organism evidence="3 4">
    <name type="scientific">Sporosarcina soli</name>
    <dbReference type="NCBI Taxonomy" id="334736"/>
    <lineage>
        <taxon>Bacteria</taxon>
        <taxon>Bacillati</taxon>
        <taxon>Bacillota</taxon>
        <taxon>Bacilli</taxon>
        <taxon>Bacillales</taxon>
        <taxon>Caryophanaceae</taxon>
        <taxon>Sporosarcina</taxon>
    </lineage>
</organism>
<keyword evidence="4" id="KW-1185">Reference proteome</keyword>
<feature type="region of interest" description="Disordered" evidence="1">
    <location>
        <begin position="1"/>
        <end position="24"/>
    </location>
</feature>
<evidence type="ECO:0000256" key="2">
    <source>
        <dbReference type="SAM" id="Phobius"/>
    </source>
</evidence>
<evidence type="ECO:0000313" key="4">
    <source>
        <dbReference type="Proteomes" id="UP001596109"/>
    </source>
</evidence>
<feature type="transmembrane region" description="Helical" evidence="2">
    <location>
        <begin position="59"/>
        <end position="81"/>
    </location>
</feature>